<organism evidence="3 4">
    <name type="scientific">Passalora fulva</name>
    <name type="common">Tomato leaf mold</name>
    <name type="synonym">Cladosporium fulvum</name>
    <dbReference type="NCBI Taxonomy" id="5499"/>
    <lineage>
        <taxon>Eukaryota</taxon>
        <taxon>Fungi</taxon>
        <taxon>Dikarya</taxon>
        <taxon>Ascomycota</taxon>
        <taxon>Pezizomycotina</taxon>
        <taxon>Dothideomycetes</taxon>
        <taxon>Dothideomycetidae</taxon>
        <taxon>Mycosphaerellales</taxon>
        <taxon>Mycosphaerellaceae</taxon>
        <taxon>Fulvia</taxon>
    </lineage>
</organism>
<gene>
    <name evidence="3" type="ORF">CLAFUR5_03556</name>
</gene>
<keyword evidence="3" id="KW-0131">Cell cycle</keyword>
<feature type="region of interest" description="Disordered" evidence="2">
    <location>
        <begin position="346"/>
        <end position="367"/>
    </location>
</feature>
<dbReference type="OMA" id="TFPDPNF"/>
<dbReference type="OrthoDB" id="360540at2759"/>
<sequence>MPSATIDDISASSIMAEPIDDDASSSSTPSTLPFPPVTKSQIMHCSYHYWHPKYRAITPKARLIPLTQPFIDYLRADGIILPDDEEPVDHWDSDSGVFSSSDNPEARDDSDDEEEVDVAADWRDVHQSIKSTIDELGGKVMPKLNWSAPKDATWMNANTMECRTPSDIYLLLKSSDFVTHDLEHAFDDCVDTPDSTISQRDIPYHLVLRKAVPTFNPSVEFRCFVRERKLLCICQRDLNHFDFLLNMQDKLRSMIKEFFEVRLRDSFPDESFAFDVYIPQPYDRVWLVDFNPWAPRTDPILFSWLELLSMDAPQEPGPIPEGQFARLYFNAPKPEGLDTAALEAPANEIDGSSEEEEEDEEDADEELYLPELRLVRKTDPEAYSFATPQYSAHKLPKDVVEAGASGEGLREFARDWQNILEKRRGEDAAAESSDDD</sequence>
<evidence type="ECO:0000313" key="3">
    <source>
        <dbReference type="EMBL" id="UJO14098.1"/>
    </source>
</evidence>
<evidence type="ECO:0000256" key="1">
    <source>
        <dbReference type="ARBA" id="ARBA00011047"/>
    </source>
</evidence>
<protein>
    <submittedName>
        <fullName evidence="3">Cell division cycle protein</fullName>
    </submittedName>
</protein>
<dbReference type="RefSeq" id="XP_047758464.1">
    <property type="nucleotide sequence ID" value="XM_047902704.1"/>
</dbReference>
<evidence type="ECO:0000313" key="4">
    <source>
        <dbReference type="Proteomes" id="UP000756132"/>
    </source>
</evidence>
<dbReference type="PANTHER" id="PTHR15323:SF6">
    <property type="entry name" value="CELL DIVISION CYCLE PROTEIN 123 HOMOLOG"/>
    <property type="match status" value="1"/>
</dbReference>
<dbReference type="EMBL" id="CP090164">
    <property type="protein sequence ID" value="UJO14098.1"/>
    <property type="molecule type" value="Genomic_DNA"/>
</dbReference>
<dbReference type="AlphaFoldDB" id="A0A9Q8P5K7"/>
<reference evidence="3" key="2">
    <citation type="journal article" date="2022" name="Microb. Genom.">
        <title>A chromosome-scale genome assembly of the tomato pathogen Cladosporium fulvum reveals a compartmentalized genome architecture and the presence of a dispensable chromosome.</title>
        <authorList>
            <person name="Zaccaron A.Z."/>
            <person name="Chen L.H."/>
            <person name="Samaras A."/>
            <person name="Stergiopoulos I."/>
        </authorList>
    </citation>
    <scope>NUCLEOTIDE SEQUENCE</scope>
    <source>
        <strain evidence="3">Race5_Kim</strain>
    </source>
</reference>
<feature type="compositionally biased region" description="Acidic residues" evidence="2">
    <location>
        <begin position="351"/>
        <end position="367"/>
    </location>
</feature>
<keyword evidence="3" id="KW-0132">Cell division</keyword>
<dbReference type="GO" id="GO:0005737">
    <property type="term" value="C:cytoplasm"/>
    <property type="evidence" value="ECO:0007669"/>
    <property type="project" value="TreeGrafter"/>
</dbReference>
<keyword evidence="4" id="KW-1185">Reference proteome</keyword>
<reference evidence="3" key="1">
    <citation type="submission" date="2021-12" db="EMBL/GenBank/DDBJ databases">
        <authorList>
            <person name="Zaccaron A."/>
            <person name="Stergiopoulos I."/>
        </authorList>
    </citation>
    <scope>NUCLEOTIDE SEQUENCE</scope>
    <source>
        <strain evidence="3">Race5_Kim</strain>
    </source>
</reference>
<dbReference type="KEGG" id="ffu:CLAFUR5_03556"/>
<evidence type="ECO:0000256" key="2">
    <source>
        <dbReference type="SAM" id="MobiDB-lite"/>
    </source>
</evidence>
<feature type="region of interest" description="Disordered" evidence="2">
    <location>
        <begin position="90"/>
        <end position="116"/>
    </location>
</feature>
<comment type="similarity">
    <text evidence="1">Belongs to the CDC123 family.</text>
</comment>
<proteinExistence type="inferred from homology"/>
<name>A0A9Q8P5K7_PASFU</name>
<accession>A0A9Q8P5K7</accession>
<dbReference type="PANTHER" id="PTHR15323">
    <property type="entry name" value="D123 PROTEIN"/>
    <property type="match status" value="1"/>
</dbReference>
<dbReference type="GeneID" id="71983434"/>
<dbReference type="GO" id="GO:0051301">
    <property type="term" value="P:cell division"/>
    <property type="evidence" value="ECO:0007669"/>
    <property type="project" value="UniProtKB-KW"/>
</dbReference>
<dbReference type="InterPro" id="IPR009772">
    <property type="entry name" value="CDC123"/>
</dbReference>
<dbReference type="Proteomes" id="UP000756132">
    <property type="component" value="Chromosome 2"/>
</dbReference>
<dbReference type="Pfam" id="PF07065">
    <property type="entry name" value="D123"/>
    <property type="match status" value="1"/>
</dbReference>